<evidence type="ECO:0000313" key="12">
    <source>
        <dbReference type="EMBL" id="CAH0381115.1"/>
    </source>
</evidence>
<dbReference type="GO" id="GO:0004222">
    <property type="term" value="F:metalloendopeptidase activity"/>
    <property type="evidence" value="ECO:0007669"/>
    <property type="project" value="InterPro"/>
</dbReference>
<dbReference type="InterPro" id="IPR033851">
    <property type="entry name" value="M3A_MIP"/>
</dbReference>
<dbReference type="InterPro" id="IPR024077">
    <property type="entry name" value="Neurolysin/TOP_dom2"/>
</dbReference>
<protein>
    <recommendedName>
        <fullName evidence="11">Peptidase M3A/M3B catalytic domain-containing protein</fullName>
    </recommendedName>
</protein>
<keyword evidence="13" id="KW-1185">Reference proteome</keyword>
<evidence type="ECO:0000259" key="11">
    <source>
        <dbReference type="Pfam" id="PF01432"/>
    </source>
</evidence>
<evidence type="ECO:0000256" key="8">
    <source>
        <dbReference type="ARBA" id="ARBA00023049"/>
    </source>
</evidence>
<evidence type="ECO:0000256" key="10">
    <source>
        <dbReference type="RuleBase" id="RU003435"/>
    </source>
</evidence>
<gene>
    <name evidence="12" type="ORF">BEMITA_LOCUS794</name>
</gene>
<dbReference type="FunFam" id="3.40.390.10:FF:000013">
    <property type="entry name" value="Mitochondrial intermediate peptidase"/>
    <property type="match status" value="1"/>
</dbReference>
<evidence type="ECO:0000256" key="5">
    <source>
        <dbReference type="ARBA" id="ARBA00022801"/>
    </source>
</evidence>
<reference evidence="12" key="1">
    <citation type="submission" date="2021-12" db="EMBL/GenBank/DDBJ databases">
        <authorList>
            <person name="King R."/>
        </authorList>
    </citation>
    <scope>NUCLEOTIDE SEQUENCE</scope>
</reference>
<dbReference type="PANTHER" id="PTHR11804:SF79">
    <property type="entry name" value="MITOCHONDRIAL INTERMEDIATE PEPTIDASE"/>
    <property type="match status" value="1"/>
</dbReference>
<evidence type="ECO:0000256" key="6">
    <source>
        <dbReference type="ARBA" id="ARBA00022833"/>
    </source>
</evidence>
<evidence type="ECO:0000256" key="1">
    <source>
        <dbReference type="ARBA" id="ARBA00004173"/>
    </source>
</evidence>
<dbReference type="GO" id="GO:0006518">
    <property type="term" value="P:peptide metabolic process"/>
    <property type="evidence" value="ECO:0007669"/>
    <property type="project" value="TreeGrafter"/>
</dbReference>
<evidence type="ECO:0000256" key="4">
    <source>
        <dbReference type="ARBA" id="ARBA00022723"/>
    </source>
</evidence>
<dbReference type="Pfam" id="PF01432">
    <property type="entry name" value="Peptidase_M3"/>
    <property type="match status" value="1"/>
</dbReference>
<dbReference type="EMBL" id="OU963862">
    <property type="protein sequence ID" value="CAH0381115.1"/>
    <property type="molecule type" value="Genomic_DNA"/>
</dbReference>
<keyword evidence="6 10" id="KW-0862">Zinc</keyword>
<sequence>MSSSSIFTSISRRNTLSSKKVITRLLKKNVSTWSPLATLFNAKPARKLSLNLENVGLFGIGPLRSFDGFYLLKEQAKIDTNRLLEEAESPKRTRKIVEIFDELSNALCQVADLAEFIRIVHPDKQFAAAAEDACISVSCLVEQLNTRRKLYDSLKNAIENGDVLPTTDVDDHVAKLFLFDFEQSGIHLDEKLRNGVVKLNDYILQTGQRFMAGCSYAKEVTLTDIPASIRHNFHSDGHRVYVHGLCSESADEFVREVAYKIFLAPNPSQEHLLNELLDSRSQLAKVCGFPSYAHRVLKSNTFDDPETVKQFLSLLKNFVKPYAEMDFSILKEVKTAESDKPLAAWDVPYLTNKAKRKWLNVSGKQYAPYFPLGGCMEGLSNLFNCLFGISLVPEGTKHGEVWSPEVYKLAVTHETEGLLGYIYCDFYERHGKPNQDCHFTIQGGRTLPDGSYQNPIVAVVLNFPTPTWGCPSLLTPSLVDNLFHEMGHALHSMLARTNYQHVSGTRCSTDFAEVPSVLMEYFASDHRVVKSFAKHYSTSEPIPDAMLDQLKRSKYLFQASEIQAQVFYSAMDQEYHNSHPLKQSTTEVLAELQNEYYSVPYVPNTAWQLRFSHLVGYGAKYYSYLLSRSIAADIWKSYFQSNPFDRDQGEKYRRECLAFGGGKPSPMLVTDFLKKELEPEVIASSYLEEIDQFNSSRLV</sequence>
<dbReference type="InterPro" id="IPR024079">
    <property type="entry name" value="MetalloPept_cat_dom_sf"/>
</dbReference>
<evidence type="ECO:0000256" key="7">
    <source>
        <dbReference type="ARBA" id="ARBA00022946"/>
    </source>
</evidence>
<accession>A0A9N9ZWX4</accession>
<evidence type="ECO:0000256" key="3">
    <source>
        <dbReference type="ARBA" id="ARBA00022670"/>
    </source>
</evidence>
<keyword evidence="4 10" id="KW-0479">Metal-binding</keyword>
<dbReference type="InterPro" id="IPR045090">
    <property type="entry name" value="Pept_M3A_M3B"/>
</dbReference>
<evidence type="ECO:0000256" key="9">
    <source>
        <dbReference type="ARBA" id="ARBA00023128"/>
    </source>
</evidence>
<keyword evidence="7" id="KW-0809">Transit peptide</keyword>
<keyword evidence="3 10" id="KW-0645">Protease</keyword>
<dbReference type="Proteomes" id="UP001152759">
    <property type="component" value="Chromosome 1"/>
</dbReference>
<dbReference type="Gene3D" id="3.40.390.10">
    <property type="entry name" value="Collagenase (Catalytic Domain)"/>
    <property type="match status" value="1"/>
</dbReference>
<name>A0A9N9ZWX4_BEMTA</name>
<proteinExistence type="inferred from homology"/>
<dbReference type="PANTHER" id="PTHR11804">
    <property type="entry name" value="PROTEASE M3 THIMET OLIGOPEPTIDASE-RELATED"/>
    <property type="match status" value="1"/>
</dbReference>
<dbReference type="GO" id="GO:0005739">
    <property type="term" value="C:mitochondrion"/>
    <property type="evidence" value="ECO:0007669"/>
    <property type="project" value="UniProtKB-SubCell"/>
</dbReference>
<keyword evidence="5 10" id="KW-0378">Hydrolase</keyword>
<dbReference type="AlphaFoldDB" id="A0A9N9ZWX4"/>
<evidence type="ECO:0000313" key="13">
    <source>
        <dbReference type="Proteomes" id="UP001152759"/>
    </source>
</evidence>
<comment type="subcellular location">
    <subcellularLocation>
        <location evidence="1">Mitochondrion</location>
    </subcellularLocation>
</comment>
<feature type="domain" description="Peptidase M3A/M3B catalytic" evidence="11">
    <location>
        <begin position="248"/>
        <end position="682"/>
    </location>
</feature>
<dbReference type="GO" id="GO:0006627">
    <property type="term" value="P:protein processing involved in protein targeting to mitochondrion"/>
    <property type="evidence" value="ECO:0007669"/>
    <property type="project" value="TreeGrafter"/>
</dbReference>
<keyword evidence="9" id="KW-0496">Mitochondrion</keyword>
<dbReference type="SUPFAM" id="SSF55486">
    <property type="entry name" value="Metalloproteases ('zincins'), catalytic domain"/>
    <property type="match status" value="1"/>
</dbReference>
<organism evidence="12 13">
    <name type="scientific">Bemisia tabaci</name>
    <name type="common">Sweetpotato whitefly</name>
    <name type="synonym">Aleurodes tabaci</name>
    <dbReference type="NCBI Taxonomy" id="7038"/>
    <lineage>
        <taxon>Eukaryota</taxon>
        <taxon>Metazoa</taxon>
        <taxon>Ecdysozoa</taxon>
        <taxon>Arthropoda</taxon>
        <taxon>Hexapoda</taxon>
        <taxon>Insecta</taxon>
        <taxon>Pterygota</taxon>
        <taxon>Neoptera</taxon>
        <taxon>Paraneoptera</taxon>
        <taxon>Hemiptera</taxon>
        <taxon>Sternorrhyncha</taxon>
        <taxon>Aleyrodoidea</taxon>
        <taxon>Aleyrodidae</taxon>
        <taxon>Aleyrodinae</taxon>
        <taxon>Bemisia</taxon>
    </lineage>
</organism>
<dbReference type="CDD" id="cd06457">
    <property type="entry name" value="M3A_MIP"/>
    <property type="match status" value="1"/>
</dbReference>
<dbReference type="KEGG" id="btab:109041203"/>
<dbReference type="GO" id="GO:0046872">
    <property type="term" value="F:metal ion binding"/>
    <property type="evidence" value="ECO:0007669"/>
    <property type="project" value="UniProtKB-UniRule"/>
</dbReference>
<evidence type="ECO:0000256" key="2">
    <source>
        <dbReference type="ARBA" id="ARBA00006040"/>
    </source>
</evidence>
<comment type="similarity">
    <text evidence="2 10">Belongs to the peptidase M3 family.</text>
</comment>
<comment type="cofactor">
    <cofactor evidence="10">
        <name>Zn(2+)</name>
        <dbReference type="ChEBI" id="CHEBI:29105"/>
    </cofactor>
    <text evidence="10">Binds 1 zinc ion.</text>
</comment>
<keyword evidence="8 10" id="KW-0482">Metalloprotease</keyword>
<dbReference type="Gene3D" id="1.10.1370.10">
    <property type="entry name" value="Neurolysin, domain 3"/>
    <property type="match status" value="1"/>
</dbReference>
<dbReference type="InterPro" id="IPR001567">
    <property type="entry name" value="Pept_M3A_M3B_dom"/>
</dbReference>